<reference evidence="2" key="2">
    <citation type="submission" date="2020-09" db="EMBL/GenBank/DDBJ databases">
        <authorList>
            <person name="Sun Q."/>
            <person name="Zhou Y."/>
        </authorList>
    </citation>
    <scope>NUCLEOTIDE SEQUENCE</scope>
    <source>
        <strain evidence="2">CGMCC 1.12360</strain>
    </source>
</reference>
<feature type="domain" description="AAA+ ATPase" evidence="1">
    <location>
        <begin position="327"/>
        <end position="500"/>
    </location>
</feature>
<dbReference type="InterPro" id="IPR027417">
    <property type="entry name" value="P-loop_NTPase"/>
</dbReference>
<accession>A0A8J2TPA6</accession>
<dbReference type="Gene3D" id="3.40.50.300">
    <property type="entry name" value="P-loop containing nucleotide triphosphate hydrolases"/>
    <property type="match status" value="1"/>
</dbReference>
<gene>
    <name evidence="2" type="ORF">GCM10010978_27150</name>
</gene>
<organism evidence="2 3">
    <name type="scientific">Compostibacillus humi</name>
    <dbReference type="NCBI Taxonomy" id="1245525"/>
    <lineage>
        <taxon>Bacteria</taxon>
        <taxon>Bacillati</taxon>
        <taxon>Bacillota</taxon>
        <taxon>Bacilli</taxon>
        <taxon>Bacillales</taxon>
        <taxon>Bacillaceae</taxon>
        <taxon>Compostibacillus</taxon>
    </lineage>
</organism>
<comment type="caution">
    <text evidence="2">The sequence shown here is derived from an EMBL/GenBank/DDBJ whole genome shotgun (WGS) entry which is preliminary data.</text>
</comment>
<dbReference type="Proteomes" id="UP000602050">
    <property type="component" value="Unassembled WGS sequence"/>
</dbReference>
<dbReference type="SUPFAM" id="SSF52540">
    <property type="entry name" value="P-loop containing nucleoside triphosphate hydrolases"/>
    <property type="match status" value="1"/>
</dbReference>
<sequence>MKLTKKLTVEQKNQLKNMVFVGRLASPDELSLTFIESPITISEYGNKITFYIKCLSEIPGEIEEHFEYQNKIFTGNTNSYYNIRLLEQYDIFMEREHYVDLKPKVKNLLENRLIIFQLDPKDEFIYVDMKDIEPIQPEQQYYLLPGPKLKLSEDNKDLADKLVGNRRPIGLDYYPDILTPAPELIIYDDYLYRVDLECKSNPTTYFQKELSEVKYIQLSPEEKSQYLDVMYDDYLYFVSAKNYDYLWQKVENEGAVLNDEIETEVVIGNEEMREKTGKTTSGLKVLPDDAYQSELRFLEKLKYTIQKDFRIFHTDETLLNFHLSVKTNSITILGGMSGTGKTQLAKAYAKALELPKENCLFIPITPSYQEPADILGYLNPQTGLYHESDTGLVSLLLEAEAHPEQLYMVIFDEMNLSQVEHWFSPFLSLLEVNDERELSLFNEGIQVFNGKYKPKIKLNDNLIFIGTANFDETTKSFSDRLLDRINIIVPQKANFSDAIDFYRHPIQADDGRYEKLPVTTEMMRQTWMYQKDIGLHLFTDDEIYILDEIHRIIHEQDPQKGVSFRTALSIAEYMFNIPMYGEKPLISRKKAFDLQINQRILTKIKGIDTFLEKLVGYYDENNEYHNGLLTDLFQSAAGKRTSDFNESIQTLKNKAKEMNIYGFAN</sequence>
<dbReference type="GO" id="GO:0005524">
    <property type="term" value="F:ATP binding"/>
    <property type="evidence" value="ECO:0007669"/>
    <property type="project" value="InterPro"/>
</dbReference>
<dbReference type="GO" id="GO:0016887">
    <property type="term" value="F:ATP hydrolysis activity"/>
    <property type="evidence" value="ECO:0007669"/>
    <property type="project" value="InterPro"/>
</dbReference>
<proteinExistence type="predicted"/>
<dbReference type="Pfam" id="PF07728">
    <property type="entry name" value="AAA_5"/>
    <property type="match status" value="1"/>
</dbReference>
<evidence type="ECO:0000313" key="2">
    <source>
        <dbReference type="EMBL" id="GFZ85648.1"/>
    </source>
</evidence>
<name>A0A8J2TPA6_9BACI</name>
<keyword evidence="3" id="KW-1185">Reference proteome</keyword>
<reference evidence="2" key="1">
    <citation type="journal article" date="2014" name="Int. J. Syst. Evol. Microbiol.">
        <title>Complete genome sequence of Corynebacterium casei LMG S-19264T (=DSM 44701T), isolated from a smear-ripened cheese.</title>
        <authorList>
            <consortium name="US DOE Joint Genome Institute (JGI-PGF)"/>
            <person name="Walter F."/>
            <person name="Albersmeier A."/>
            <person name="Kalinowski J."/>
            <person name="Ruckert C."/>
        </authorList>
    </citation>
    <scope>NUCLEOTIDE SEQUENCE</scope>
    <source>
        <strain evidence="2">CGMCC 1.12360</strain>
    </source>
</reference>
<dbReference type="InterPro" id="IPR011704">
    <property type="entry name" value="ATPase_dyneun-rel_AAA"/>
</dbReference>
<dbReference type="EMBL" id="BMEV01000063">
    <property type="protein sequence ID" value="GFZ85648.1"/>
    <property type="molecule type" value="Genomic_DNA"/>
</dbReference>
<dbReference type="RefSeq" id="WP_188392963.1">
    <property type="nucleotide sequence ID" value="NZ_BMEV01000063.1"/>
</dbReference>
<protein>
    <recommendedName>
        <fullName evidence="1">AAA+ ATPase domain-containing protein</fullName>
    </recommendedName>
</protein>
<dbReference type="InterPro" id="IPR003593">
    <property type="entry name" value="AAA+_ATPase"/>
</dbReference>
<evidence type="ECO:0000313" key="3">
    <source>
        <dbReference type="Proteomes" id="UP000602050"/>
    </source>
</evidence>
<dbReference type="SMART" id="SM00382">
    <property type="entry name" value="AAA"/>
    <property type="match status" value="1"/>
</dbReference>
<evidence type="ECO:0000259" key="1">
    <source>
        <dbReference type="SMART" id="SM00382"/>
    </source>
</evidence>
<dbReference type="AlphaFoldDB" id="A0A8J2TPA6"/>